<evidence type="ECO:0000313" key="2">
    <source>
        <dbReference type="EMBL" id="CAL1585219.1"/>
    </source>
</evidence>
<keyword evidence="3" id="KW-1185">Reference proteome</keyword>
<dbReference type="EMBL" id="OZ035839">
    <property type="protein sequence ID" value="CAL1585219.1"/>
    <property type="molecule type" value="Genomic_DNA"/>
</dbReference>
<protein>
    <submittedName>
        <fullName evidence="2">Uncharacterized protein</fullName>
    </submittedName>
</protein>
<gene>
    <name evidence="2" type="ORF">KC01_LOCUS15462</name>
</gene>
<organism evidence="2 3">
    <name type="scientific">Knipowitschia caucasica</name>
    <name type="common">Caucasian dwarf goby</name>
    <name type="synonym">Pomatoschistus caucasicus</name>
    <dbReference type="NCBI Taxonomy" id="637954"/>
    <lineage>
        <taxon>Eukaryota</taxon>
        <taxon>Metazoa</taxon>
        <taxon>Chordata</taxon>
        <taxon>Craniata</taxon>
        <taxon>Vertebrata</taxon>
        <taxon>Euteleostomi</taxon>
        <taxon>Actinopterygii</taxon>
        <taxon>Neopterygii</taxon>
        <taxon>Teleostei</taxon>
        <taxon>Neoteleostei</taxon>
        <taxon>Acanthomorphata</taxon>
        <taxon>Gobiaria</taxon>
        <taxon>Gobiiformes</taxon>
        <taxon>Gobioidei</taxon>
        <taxon>Gobiidae</taxon>
        <taxon>Gobiinae</taxon>
        <taxon>Knipowitschia</taxon>
    </lineage>
</organism>
<name>A0AAV2KCJ4_KNICA</name>
<evidence type="ECO:0000313" key="3">
    <source>
        <dbReference type="Proteomes" id="UP001497482"/>
    </source>
</evidence>
<feature type="region of interest" description="Disordered" evidence="1">
    <location>
        <begin position="38"/>
        <end position="64"/>
    </location>
</feature>
<proteinExistence type="predicted"/>
<accession>A0AAV2KCJ4</accession>
<feature type="region of interest" description="Disordered" evidence="1">
    <location>
        <begin position="125"/>
        <end position="150"/>
    </location>
</feature>
<dbReference type="AlphaFoldDB" id="A0AAV2KCJ4"/>
<reference evidence="2 3" key="1">
    <citation type="submission" date="2024-04" db="EMBL/GenBank/DDBJ databases">
        <authorList>
            <person name="Waldvogel A.-M."/>
            <person name="Schoenle A."/>
        </authorList>
    </citation>
    <scope>NUCLEOTIDE SEQUENCE [LARGE SCALE GENOMIC DNA]</scope>
</reference>
<sequence length="150" mass="14771">MFSKYSVITELELQALGPCGGGCSLRIRAAQAAHGAHGAGSAEDVQPRGGGHSVHGKTPALSPHITPAVSALSPGVSPGPRASLQLRTQSAAVGRGSLSGVTGCTATVCTGVSGAYGGYMSSHVSGSYGSSPRSHTPPHSTLHSPGSVCL</sequence>
<evidence type="ECO:0000256" key="1">
    <source>
        <dbReference type="SAM" id="MobiDB-lite"/>
    </source>
</evidence>
<dbReference type="Proteomes" id="UP001497482">
    <property type="component" value="Chromosome 17"/>
</dbReference>